<dbReference type="InterPro" id="IPR026187">
    <property type="entry name" value="Aven"/>
</dbReference>
<dbReference type="PANTHER" id="PTHR16524">
    <property type="entry name" value="CELL DEATH REGULATOR AVEN"/>
    <property type="match status" value="1"/>
</dbReference>
<feature type="region of interest" description="Disordered" evidence="1">
    <location>
        <begin position="1"/>
        <end position="79"/>
    </location>
</feature>
<keyword evidence="3" id="KW-1185">Reference proteome</keyword>
<feature type="compositionally biased region" description="Basic residues" evidence="1">
    <location>
        <begin position="67"/>
        <end position="76"/>
    </location>
</feature>
<accession>A0A8H7RE85</accession>
<dbReference type="PANTHER" id="PTHR16524:SF2">
    <property type="entry name" value="CELL DEATH REGULATOR AVEN"/>
    <property type="match status" value="1"/>
</dbReference>
<gene>
    <name evidence="2" type="ORF">INT47_001953</name>
</gene>
<dbReference type="OrthoDB" id="5596566at2759"/>
<evidence type="ECO:0000256" key="1">
    <source>
        <dbReference type="SAM" id="MobiDB-lite"/>
    </source>
</evidence>
<comment type="caution">
    <text evidence="2">The sequence shown here is derived from an EMBL/GenBank/DDBJ whole genome shotgun (WGS) entry which is preliminary data.</text>
</comment>
<protein>
    <submittedName>
        <fullName evidence="2">Uncharacterized protein</fullName>
    </submittedName>
</protein>
<reference evidence="2" key="1">
    <citation type="submission" date="2020-12" db="EMBL/GenBank/DDBJ databases">
        <title>Metabolic potential, ecology and presence of endohyphal bacteria is reflected in genomic diversity of Mucoromycotina.</title>
        <authorList>
            <person name="Muszewska A."/>
            <person name="Okrasinska A."/>
            <person name="Steczkiewicz K."/>
            <person name="Drgas O."/>
            <person name="Orlowska M."/>
            <person name="Perlinska-Lenart U."/>
            <person name="Aleksandrzak-Piekarczyk T."/>
            <person name="Szatraj K."/>
            <person name="Zielenkiewicz U."/>
            <person name="Pilsyk S."/>
            <person name="Malc E."/>
            <person name="Mieczkowski P."/>
            <person name="Kruszewska J.S."/>
            <person name="Biernat P."/>
            <person name="Pawlowska J."/>
        </authorList>
    </citation>
    <scope>NUCLEOTIDE SEQUENCE</scope>
    <source>
        <strain evidence="2">WA0000017839</strain>
    </source>
</reference>
<feature type="compositionally biased region" description="Basic and acidic residues" evidence="1">
    <location>
        <begin position="1"/>
        <end position="13"/>
    </location>
</feature>
<dbReference type="GO" id="GO:0010972">
    <property type="term" value="P:negative regulation of G2/M transition of mitotic cell cycle"/>
    <property type="evidence" value="ECO:0007669"/>
    <property type="project" value="TreeGrafter"/>
</dbReference>
<dbReference type="AlphaFoldDB" id="A0A8H7RE85"/>
<dbReference type="Proteomes" id="UP000603453">
    <property type="component" value="Unassembled WGS sequence"/>
</dbReference>
<evidence type="ECO:0000313" key="2">
    <source>
        <dbReference type="EMBL" id="KAG2209804.1"/>
    </source>
</evidence>
<proteinExistence type="predicted"/>
<sequence length="299" mass="33708">MRPDNHKAKESRRYQARKKKEGDTEAADVAEARKKAAKARDRGLGLAAVMRRNAEPSEETEEEKEARKAHQAKFSRRKLDSNADRYKEVTEQEIVDRDAELGIDRETTDLVSMLENTEEGSSTFFKFKEEQLFNQDQQDAVRNMMHLDFTIFEPALETLDTEQLLGLDEGELIENILHEQPIVLDKPIVPSFSKNAKGYVLFKSQQPVKPNVISEENGIYVRNDRAIPTNNHRKEVPSSPPVKDDLDELLALRPTAPPAAAAAAAAPKLKKITALPRPGSIKKEEPVMDDEAWLDDLLG</sequence>
<name>A0A8H7RE85_9FUNG</name>
<evidence type="ECO:0000313" key="3">
    <source>
        <dbReference type="Proteomes" id="UP000603453"/>
    </source>
</evidence>
<organism evidence="2 3">
    <name type="scientific">Mucor saturninus</name>
    <dbReference type="NCBI Taxonomy" id="64648"/>
    <lineage>
        <taxon>Eukaryota</taxon>
        <taxon>Fungi</taxon>
        <taxon>Fungi incertae sedis</taxon>
        <taxon>Mucoromycota</taxon>
        <taxon>Mucoromycotina</taxon>
        <taxon>Mucoromycetes</taxon>
        <taxon>Mucorales</taxon>
        <taxon>Mucorineae</taxon>
        <taxon>Mucoraceae</taxon>
        <taxon>Mucor</taxon>
    </lineage>
</organism>
<dbReference type="EMBL" id="JAEPRD010000014">
    <property type="protein sequence ID" value="KAG2209804.1"/>
    <property type="molecule type" value="Genomic_DNA"/>
</dbReference>
<feature type="compositionally biased region" description="Basic and acidic residues" evidence="1">
    <location>
        <begin position="30"/>
        <end position="43"/>
    </location>
</feature>